<evidence type="ECO:0000256" key="1">
    <source>
        <dbReference type="SAM" id="MobiDB-lite"/>
    </source>
</evidence>
<gene>
    <name evidence="3" type="ORF">Mlaev_00154</name>
</gene>
<reference evidence="3 4" key="1">
    <citation type="submission" date="2016-01" db="EMBL/GenBank/DDBJ databases">
        <title>Draft genome sequences of Microbacterium laevaniformans LCDC 91-0039 and the type strain of Microbacterium hominis LCDC 84-209.</title>
        <authorList>
            <person name="Bernier A.-M."/>
            <person name="Bernard K."/>
        </authorList>
    </citation>
    <scope>NUCLEOTIDE SEQUENCE [LARGE SCALE GENOMIC DNA]</scope>
    <source>
        <strain evidence="3 4">LCDC 91-0039</strain>
    </source>
</reference>
<sequence>MKKHLILLAGAATIILVGLVAFGVDLAQALPFALLLACPLSMIAMMYFMNRHGTHGHGESSTSAHDRQAPSRDNHERLP</sequence>
<proteinExistence type="predicted"/>
<organism evidence="3 4">
    <name type="scientific">Microbacterium laevaniformans</name>
    <dbReference type="NCBI Taxonomy" id="36807"/>
    <lineage>
        <taxon>Bacteria</taxon>
        <taxon>Bacillati</taxon>
        <taxon>Actinomycetota</taxon>
        <taxon>Actinomycetes</taxon>
        <taxon>Micrococcales</taxon>
        <taxon>Microbacteriaceae</taxon>
        <taxon>Microbacterium</taxon>
    </lineage>
</organism>
<accession>A0A150HI64</accession>
<keyword evidence="4" id="KW-1185">Reference proteome</keyword>
<evidence type="ECO:0008006" key="5">
    <source>
        <dbReference type="Google" id="ProtNLM"/>
    </source>
</evidence>
<dbReference type="PATRIC" id="fig|36807.3.peg.159"/>
<keyword evidence="2" id="KW-0472">Membrane</keyword>
<dbReference type="EMBL" id="LRAD01000006">
    <property type="protein sequence ID" value="KXZ61819.1"/>
    <property type="molecule type" value="Genomic_DNA"/>
</dbReference>
<dbReference type="InterPro" id="IPR021682">
    <property type="entry name" value="DUF2933"/>
</dbReference>
<evidence type="ECO:0000313" key="3">
    <source>
        <dbReference type="EMBL" id="KXZ61819.1"/>
    </source>
</evidence>
<dbReference type="AlphaFoldDB" id="A0A150HI64"/>
<keyword evidence="2" id="KW-1133">Transmembrane helix</keyword>
<evidence type="ECO:0000313" key="4">
    <source>
        <dbReference type="Proteomes" id="UP000075357"/>
    </source>
</evidence>
<feature type="transmembrane region" description="Helical" evidence="2">
    <location>
        <begin position="31"/>
        <end position="49"/>
    </location>
</feature>
<dbReference type="Pfam" id="PF11666">
    <property type="entry name" value="DUF2933"/>
    <property type="match status" value="1"/>
</dbReference>
<feature type="region of interest" description="Disordered" evidence="1">
    <location>
        <begin position="54"/>
        <end position="79"/>
    </location>
</feature>
<evidence type="ECO:0000256" key="2">
    <source>
        <dbReference type="SAM" id="Phobius"/>
    </source>
</evidence>
<protein>
    <recommendedName>
        <fullName evidence="5">DUF2933 domain-containing protein</fullName>
    </recommendedName>
</protein>
<dbReference type="STRING" id="36807.Mlaev_00154"/>
<comment type="caution">
    <text evidence="3">The sequence shown here is derived from an EMBL/GenBank/DDBJ whole genome shotgun (WGS) entry which is preliminary data.</text>
</comment>
<dbReference type="RefSeq" id="WP_061681143.1">
    <property type="nucleotide sequence ID" value="NZ_LRAD01000006.1"/>
</dbReference>
<dbReference type="Proteomes" id="UP000075357">
    <property type="component" value="Unassembled WGS sequence"/>
</dbReference>
<name>A0A150HI64_9MICO</name>
<feature type="compositionally biased region" description="Basic and acidic residues" evidence="1">
    <location>
        <begin position="64"/>
        <end position="79"/>
    </location>
</feature>
<keyword evidence="2" id="KW-0812">Transmembrane</keyword>